<accession>A0A438H8J9</accession>
<name>A0A438H8J9_VITVI</name>
<dbReference type="Proteomes" id="UP000288805">
    <property type="component" value="Unassembled WGS sequence"/>
</dbReference>
<evidence type="ECO:0000313" key="3">
    <source>
        <dbReference type="Proteomes" id="UP000288805"/>
    </source>
</evidence>
<protein>
    <submittedName>
        <fullName evidence="2">Uncharacterized protein</fullName>
    </submittedName>
</protein>
<feature type="compositionally biased region" description="Basic and acidic residues" evidence="1">
    <location>
        <begin position="174"/>
        <end position="183"/>
    </location>
</feature>
<comment type="caution">
    <text evidence="2">The sequence shown here is derived from an EMBL/GenBank/DDBJ whole genome shotgun (WGS) entry which is preliminary data.</text>
</comment>
<dbReference type="AlphaFoldDB" id="A0A438H8J9"/>
<organism evidence="2 3">
    <name type="scientific">Vitis vinifera</name>
    <name type="common">Grape</name>
    <dbReference type="NCBI Taxonomy" id="29760"/>
    <lineage>
        <taxon>Eukaryota</taxon>
        <taxon>Viridiplantae</taxon>
        <taxon>Streptophyta</taxon>
        <taxon>Embryophyta</taxon>
        <taxon>Tracheophyta</taxon>
        <taxon>Spermatophyta</taxon>
        <taxon>Magnoliopsida</taxon>
        <taxon>eudicotyledons</taxon>
        <taxon>Gunneridae</taxon>
        <taxon>Pentapetalae</taxon>
        <taxon>rosids</taxon>
        <taxon>Vitales</taxon>
        <taxon>Vitaceae</taxon>
        <taxon>Viteae</taxon>
        <taxon>Vitis</taxon>
    </lineage>
</organism>
<evidence type="ECO:0000313" key="2">
    <source>
        <dbReference type="EMBL" id="RVW80792.1"/>
    </source>
</evidence>
<dbReference type="EMBL" id="QGNW01000261">
    <property type="protein sequence ID" value="RVW80792.1"/>
    <property type="molecule type" value="Genomic_DNA"/>
</dbReference>
<gene>
    <name evidence="2" type="ORF">CK203_050665</name>
</gene>
<feature type="region of interest" description="Disordered" evidence="1">
    <location>
        <begin position="1"/>
        <end position="25"/>
    </location>
</feature>
<proteinExistence type="predicted"/>
<sequence length="205" mass="22437">MKGIEVDDGGDLHANDGVGLGDTGGCAGGTDTTGFDAMEDEAMGVGDGEICLIGTLMISSMYTTIPSSMSSPSLALPLLHPLVLHRRLLGRFSNLMRRRTRTEEPPRHHDPVEVPPAALSSTASMEIPQEAPDQGLEDVDCINLSQQPQQEQEQPKPQPELPPQQQDEEFMVQRNDEEGQRPSEDLAMVFFEWLKSNKESISPKT</sequence>
<reference evidence="2 3" key="1">
    <citation type="journal article" date="2018" name="PLoS Genet.">
        <title>Population sequencing reveals clonal diversity and ancestral inbreeding in the grapevine cultivar Chardonnay.</title>
        <authorList>
            <person name="Roach M.J."/>
            <person name="Johnson D.L."/>
            <person name="Bohlmann J."/>
            <person name="van Vuuren H.J."/>
            <person name="Jones S.J."/>
            <person name="Pretorius I.S."/>
            <person name="Schmidt S.A."/>
            <person name="Borneman A.R."/>
        </authorList>
    </citation>
    <scope>NUCLEOTIDE SEQUENCE [LARGE SCALE GENOMIC DNA]</scope>
    <source>
        <strain evidence="3">cv. Chardonnay</strain>
        <tissue evidence="2">Leaf</tissue>
    </source>
</reference>
<evidence type="ECO:0000256" key="1">
    <source>
        <dbReference type="SAM" id="MobiDB-lite"/>
    </source>
</evidence>
<feature type="region of interest" description="Disordered" evidence="1">
    <location>
        <begin position="144"/>
        <end position="183"/>
    </location>
</feature>